<evidence type="ECO:0000313" key="2">
    <source>
        <dbReference type="EnsemblMetazoa" id="AALFPA23_018294.P26860"/>
    </source>
</evidence>
<evidence type="ECO:0008006" key="4">
    <source>
        <dbReference type="Google" id="ProtNLM"/>
    </source>
</evidence>
<sequence length="236" mass="26421">MSSSVAFTMEPYRRGASFADWYTRMKYFFRVNQEGQKTCPVQNTSTTLSRLGRWLGQTADQQQGGHPSSISAVINGSNQQLGVAATRLAKVYELARKHNSGETGSGRGPVKSRLGTRPSGRWQQPFRGGRPSESGGSHRQDGRPDGYRQWLRPDYSQMTCHFCGLKGHIRKKCFRLKNMNREAVNLVDSAPGPSSDVHISELLQRMRANDDESDNSDSDMCWKRGRNGSQEADQSM</sequence>
<feature type="compositionally biased region" description="Basic and acidic residues" evidence="1">
    <location>
        <begin position="136"/>
        <end position="146"/>
    </location>
</feature>
<feature type="region of interest" description="Disordered" evidence="1">
    <location>
        <begin position="98"/>
        <end position="150"/>
    </location>
</feature>
<dbReference type="Proteomes" id="UP000069940">
    <property type="component" value="Unassembled WGS sequence"/>
</dbReference>
<reference evidence="3" key="1">
    <citation type="journal article" date="2015" name="Proc. Natl. Acad. Sci. U.S.A.">
        <title>Genome sequence of the Asian Tiger mosquito, Aedes albopictus, reveals insights into its biology, genetics, and evolution.</title>
        <authorList>
            <person name="Chen X.G."/>
            <person name="Jiang X."/>
            <person name="Gu J."/>
            <person name="Xu M."/>
            <person name="Wu Y."/>
            <person name="Deng Y."/>
            <person name="Zhang C."/>
            <person name="Bonizzoni M."/>
            <person name="Dermauw W."/>
            <person name="Vontas J."/>
            <person name="Armbruster P."/>
            <person name="Huang X."/>
            <person name="Yang Y."/>
            <person name="Zhang H."/>
            <person name="He W."/>
            <person name="Peng H."/>
            <person name="Liu Y."/>
            <person name="Wu K."/>
            <person name="Chen J."/>
            <person name="Lirakis M."/>
            <person name="Topalis P."/>
            <person name="Van Leeuwen T."/>
            <person name="Hall A.B."/>
            <person name="Jiang X."/>
            <person name="Thorpe C."/>
            <person name="Mueller R.L."/>
            <person name="Sun C."/>
            <person name="Waterhouse R.M."/>
            <person name="Yan G."/>
            <person name="Tu Z.J."/>
            <person name="Fang X."/>
            <person name="James A.A."/>
        </authorList>
    </citation>
    <scope>NUCLEOTIDE SEQUENCE [LARGE SCALE GENOMIC DNA]</scope>
    <source>
        <strain evidence="3">Foshan</strain>
    </source>
</reference>
<proteinExistence type="predicted"/>
<protein>
    <recommendedName>
        <fullName evidence="4">CCHC-type domain-containing protein</fullName>
    </recommendedName>
</protein>
<dbReference type="SUPFAM" id="SSF57756">
    <property type="entry name" value="Retrovirus zinc finger-like domains"/>
    <property type="match status" value="1"/>
</dbReference>
<evidence type="ECO:0000256" key="1">
    <source>
        <dbReference type="SAM" id="MobiDB-lite"/>
    </source>
</evidence>
<dbReference type="GeneID" id="134285295"/>
<dbReference type="EnsemblMetazoa" id="AALFPA23_018294.R26860">
    <property type="protein sequence ID" value="AALFPA23_018294.P26860"/>
    <property type="gene ID" value="AALFPA23_018294"/>
</dbReference>
<reference evidence="2" key="2">
    <citation type="submission" date="2025-05" db="UniProtKB">
        <authorList>
            <consortium name="EnsemblMetazoa"/>
        </authorList>
    </citation>
    <scope>IDENTIFICATION</scope>
    <source>
        <strain evidence="2">Foshan</strain>
    </source>
</reference>
<keyword evidence="3" id="KW-1185">Reference proteome</keyword>
<feature type="compositionally biased region" description="Polar residues" evidence="1">
    <location>
        <begin position="227"/>
        <end position="236"/>
    </location>
</feature>
<dbReference type="InterPro" id="IPR036875">
    <property type="entry name" value="Znf_CCHC_sf"/>
</dbReference>
<dbReference type="RefSeq" id="XP_062701829.1">
    <property type="nucleotide sequence ID" value="XM_062845845.1"/>
</dbReference>
<name>A0ABM1ZGP2_AEDAL</name>
<accession>A0ABM1ZGP2</accession>
<feature type="region of interest" description="Disordered" evidence="1">
    <location>
        <begin position="207"/>
        <end position="236"/>
    </location>
</feature>
<organism evidence="2 3">
    <name type="scientific">Aedes albopictus</name>
    <name type="common">Asian tiger mosquito</name>
    <name type="synonym">Stegomyia albopicta</name>
    <dbReference type="NCBI Taxonomy" id="7160"/>
    <lineage>
        <taxon>Eukaryota</taxon>
        <taxon>Metazoa</taxon>
        <taxon>Ecdysozoa</taxon>
        <taxon>Arthropoda</taxon>
        <taxon>Hexapoda</taxon>
        <taxon>Insecta</taxon>
        <taxon>Pterygota</taxon>
        <taxon>Neoptera</taxon>
        <taxon>Endopterygota</taxon>
        <taxon>Diptera</taxon>
        <taxon>Nematocera</taxon>
        <taxon>Culicoidea</taxon>
        <taxon>Culicidae</taxon>
        <taxon>Culicinae</taxon>
        <taxon>Aedini</taxon>
        <taxon>Aedes</taxon>
        <taxon>Stegomyia</taxon>
    </lineage>
</organism>
<evidence type="ECO:0000313" key="3">
    <source>
        <dbReference type="Proteomes" id="UP000069940"/>
    </source>
</evidence>